<organism evidence="2 3">
    <name type="scientific">Virgibacillus dokdonensis</name>
    <dbReference type="NCBI Taxonomy" id="302167"/>
    <lineage>
        <taxon>Bacteria</taxon>
        <taxon>Bacillati</taxon>
        <taxon>Bacillota</taxon>
        <taxon>Bacilli</taxon>
        <taxon>Bacillales</taxon>
        <taxon>Bacillaceae</taxon>
        <taxon>Virgibacillus</taxon>
    </lineage>
</organism>
<dbReference type="RefSeq" id="WP_101932344.1">
    <property type="nucleotide sequence ID" value="NZ_CP018622.1"/>
</dbReference>
<dbReference type="Proteomes" id="UP000234237">
    <property type="component" value="Chromosome"/>
</dbReference>
<evidence type="ECO:0000256" key="1">
    <source>
        <dbReference type="SAM" id="MobiDB-lite"/>
    </source>
</evidence>
<proteinExistence type="predicted"/>
<dbReference type="KEGG" id="vpn:A21D_00037"/>
<feature type="region of interest" description="Disordered" evidence="1">
    <location>
        <begin position="1"/>
        <end position="54"/>
    </location>
</feature>
<protein>
    <recommendedName>
        <fullName evidence="4">YjzC family protein</fullName>
    </recommendedName>
</protein>
<name>A0A2K9IWM4_9BACI</name>
<gene>
    <name evidence="2" type="ORF">A21D_00037</name>
</gene>
<reference evidence="3" key="1">
    <citation type="submission" date="2016-11" db="EMBL/GenBank/DDBJ databases">
        <title>Complete genome sequence of Virgibacillus pantothenticus 21D, a halophilic bacterium isolated from the deep hypersaline anoxic basin Discovery in the Mediterranean Sea.</title>
        <authorList>
            <person name="Zeaiter Z."/>
            <person name="Booth J.M."/>
            <person name="Prosdocimi E.M."/>
            <person name="Mapelli F."/>
            <person name="Fusi M."/>
            <person name="Daffonchio D."/>
            <person name="Borin S."/>
            <person name="Crotti E."/>
        </authorList>
    </citation>
    <scope>NUCLEOTIDE SEQUENCE [LARGE SCALE GENOMIC DNA]</scope>
    <source>
        <strain evidence="3">21D</strain>
    </source>
</reference>
<dbReference type="EMBL" id="CP018622">
    <property type="protein sequence ID" value="AUJ23153.1"/>
    <property type="molecule type" value="Genomic_DNA"/>
</dbReference>
<feature type="compositionally biased region" description="Basic and acidic residues" evidence="1">
    <location>
        <begin position="16"/>
        <end position="40"/>
    </location>
</feature>
<sequence length="54" mass="5995">MSNLKKPGTDNQSPGKYKEVGPRGGGVKDPREVKIDKGDRLPPTQKPGHKWKKK</sequence>
<dbReference type="AlphaFoldDB" id="A0A2K9IWM4"/>
<evidence type="ECO:0008006" key="4">
    <source>
        <dbReference type="Google" id="ProtNLM"/>
    </source>
</evidence>
<accession>A0A2K9IWM4</accession>
<evidence type="ECO:0000313" key="3">
    <source>
        <dbReference type="Proteomes" id="UP000234237"/>
    </source>
</evidence>
<evidence type="ECO:0000313" key="2">
    <source>
        <dbReference type="EMBL" id="AUJ23153.1"/>
    </source>
</evidence>
<dbReference type="InterPro" id="IPR025549">
    <property type="entry name" value="YjzC"/>
</dbReference>
<feature type="compositionally biased region" description="Polar residues" evidence="1">
    <location>
        <begin position="1"/>
        <end position="14"/>
    </location>
</feature>
<dbReference type="Pfam" id="PF14168">
    <property type="entry name" value="YjzC"/>
    <property type="match status" value="1"/>
</dbReference>